<comment type="caution">
    <text evidence="4">The sequence shown here is derived from an EMBL/GenBank/DDBJ whole genome shotgun (WGS) entry which is preliminary data.</text>
</comment>
<reference evidence="4 5" key="1">
    <citation type="submission" date="2018-07" db="EMBL/GenBank/DDBJ databases">
        <title>Genomic Encyclopedia of Type Strains, Phase IV (KMG-IV): sequencing the most valuable type-strain genomes for metagenomic binning, comparative biology and taxonomic classification.</title>
        <authorList>
            <person name="Goeker M."/>
        </authorList>
    </citation>
    <scope>NUCLEOTIDE SEQUENCE [LARGE SCALE GENOMIC DNA]</scope>
    <source>
        <strain evidence="4 5">DSM 14364</strain>
    </source>
</reference>
<keyword evidence="2 4" id="KW-0808">Transferase</keyword>
<dbReference type="CDD" id="cd02440">
    <property type="entry name" value="AdoMet_MTases"/>
    <property type="match status" value="1"/>
</dbReference>
<dbReference type="InterPro" id="IPR041698">
    <property type="entry name" value="Methyltransf_25"/>
</dbReference>
<proteinExistence type="predicted"/>
<sequence>MTGDWRQANLSSWNKRAAMHMRDATGFYDIDAFLAGRDTLGPIEAAEIGDVRGRTLLHLQCHFGLDTLSLARRGAVVTGLDFSSVAIEGARDLAGKAGLPATFVQADLYDARQAVGERFDMVYSTWGTICWLPDIRAWARVVADMLKPGGRFYFADSHPFALVLDERDGVIRPTYGWRTPKDAPDAFTDQKSYTGDAFAEPVTDYNWIHPLSDIVTGLIEAGLTLDFLHEHETLPSKLFPSMVPAADRMFRLPDGAVPMPLAVSLRAVKRR</sequence>
<keyword evidence="1 4" id="KW-0489">Methyltransferase</keyword>
<gene>
    <name evidence="4" type="ORF">DES45_10492</name>
</gene>
<dbReference type="SUPFAM" id="SSF53335">
    <property type="entry name" value="S-adenosyl-L-methionine-dependent methyltransferases"/>
    <property type="match status" value="1"/>
</dbReference>
<evidence type="ECO:0000256" key="2">
    <source>
        <dbReference type="ARBA" id="ARBA00022679"/>
    </source>
</evidence>
<dbReference type="PANTHER" id="PTHR43861">
    <property type="entry name" value="TRANS-ACONITATE 2-METHYLTRANSFERASE-RELATED"/>
    <property type="match status" value="1"/>
</dbReference>
<dbReference type="InterPro" id="IPR029063">
    <property type="entry name" value="SAM-dependent_MTases_sf"/>
</dbReference>
<accession>A0A370HMC0</accession>
<dbReference type="GO" id="GO:0032259">
    <property type="term" value="P:methylation"/>
    <property type="evidence" value="ECO:0007669"/>
    <property type="project" value="UniProtKB-KW"/>
</dbReference>
<evidence type="ECO:0000313" key="4">
    <source>
        <dbReference type="EMBL" id="RDI59181.1"/>
    </source>
</evidence>
<name>A0A370HMC0_9HYPH</name>
<dbReference type="RefSeq" id="WP_114770082.1">
    <property type="nucleotide sequence ID" value="NZ_QQBB01000004.1"/>
</dbReference>
<protein>
    <submittedName>
        <fullName evidence="4">Methyltransferase family protein</fullName>
    </submittedName>
</protein>
<evidence type="ECO:0000313" key="5">
    <source>
        <dbReference type="Proteomes" id="UP000254925"/>
    </source>
</evidence>
<keyword evidence="5" id="KW-1185">Reference proteome</keyword>
<organism evidence="4 5">
    <name type="scientific">Microvirga subterranea</name>
    <dbReference type="NCBI Taxonomy" id="186651"/>
    <lineage>
        <taxon>Bacteria</taxon>
        <taxon>Pseudomonadati</taxon>
        <taxon>Pseudomonadota</taxon>
        <taxon>Alphaproteobacteria</taxon>
        <taxon>Hyphomicrobiales</taxon>
        <taxon>Methylobacteriaceae</taxon>
        <taxon>Microvirga</taxon>
    </lineage>
</organism>
<dbReference type="PANTHER" id="PTHR43861:SF1">
    <property type="entry name" value="TRANS-ACONITATE 2-METHYLTRANSFERASE"/>
    <property type="match status" value="1"/>
</dbReference>
<feature type="domain" description="Methyltransferase" evidence="3">
    <location>
        <begin position="57"/>
        <end position="150"/>
    </location>
</feature>
<dbReference type="EMBL" id="QQBB01000004">
    <property type="protein sequence ID" value="RDI59181.1"/>
    <property type="molecule type" value="Genomic_DNA"/>
</dbReference>
<dbReference type="GO" id="GO:0008168">
    <property type="term" value="F:methyltransferase activity"/>
    <property type="evidence" value="ECO:0007669"/>
    <property type="project" value="UniProtKB-KW"/>
</dbReference>
<dbReference type="Pfam" id="PF13649">
    <property type="entry name" value="Methyltransf_25"/>
    <property type="match status" value="1"/>
</dbReference>
<dbReference type="OrthoDB" id="8385759at2"/>
<evidence type="ECO:0000259" key="3">
    <source>
        <dbReference type="Pfam" id="PF13649"/>
    </source>
</evidence>
<evidence type="ECO:0000256" key="1">
    <source>
        <dbReference type="ARBA" id="ARBA00022603"/>
    </source>
</evidence>
<dbReference type="Proteomes" id="UP000254925">
    <property type="component" value="Unassembled WGS sequence"/>
</dbReference>
<dbReference type="AlphaFoldDB" id="A0A370HMC0"/>
<dbReference type="Gene3D" id="3.40.50.150">
    <property type="entry name" value="Vaccinia Virus protein VP39"/>
    <property type="match status" value="1"/>
</dbReference>